<organism evidence="8 9">
    <name type="scientific">Rothia aeria</name>
    <dbReference type="NCBI Taxonomy" id="172042"/>
    <lineage>
        <taxon>Bacteria</taxon>
        <taxon>Bacillati</taxon>
        <taxon>Actinomycetota</taxon>
        <taxon>Actinomycetes</taxon>
        <taxon>Micrococcales</taxon>
        <taxon>Micrococcaceae</taxon>
        <taxon>Rothia</taxon>
    </lineage>
</organism>
<feature type="transmembrane region" description="Helical" evidence="7">
    <location>
        <begin position="386"/>
        <end position="407"/>
    </location>
</feature>
<feature type="compositionally biased region" description="Polar residues" evidence="6">
    <location>
        <begin position="1"/>
        <end position="13"/>
    </location>
</feature>
<evidence type="ECO:0000313" key="9">
    <source>
        <dbReference type="Proteomes" id="UP000282386"/>
    </source>
</evidence>
<feature type="transmembrane region" description="Helical" evidence="7">
    <location>
        <begin position="191"/>
        <end position="212"/>
    </location>
</feature>
<accession>A0A7Z9A239</accession>
<feature type="transmembrane region" description="Helical" evidence="7">
    <location>
        <begin position="31"/>
        <end position="51"/>
    </location>
</feature>
<gene>
    <name evidence="8" type="ORF">NCTC10207_00071</name>
</gene>
<feature type="transmembrane region" description="Helical" evidence="7">
    <location>
        <begin position="130"/>
        <end position="150"/>
    </location>
</feature>
<dbReference type="EMBL" id="LR134479">
    <property type="protein sequence ID" value="VEI22005.1"/>
    <property type="molecule type" value="Genomic_DNA"/>
</dbReference>
<reference evidence="8 9" key="1">
    <citation type="submission" date="2018-12" db="EMBL/GenBank/DDBJ databases">
        <authorList>
            <consortium name="Pathogen Informatics"/>
        </authorList>
    </citation>
    <scope>NUCLEOTIDE SEQUENCE [LARGE SCALE GENOMIC DNA]</scope>
    <source>
        <strain evidence="8 9">NCTC10207</strain>
    </source>
</reference>
<proteinExistence type="predicted"/>
<feature type="transmembrane region" description="Helical" evidence="7">
    <location>
        <begin position="162"/>
        <end position="185"/>
    </location>
</feature>
<protein>
    <submittedName>
        <fullName evidence="8">Uncharacterized protein</fullName>
    </submittedName>
</protein>
<dbReference type="GO" id="GO:0005886">
    <property type="term" value="C:plasma membrane"/>
    <property type="evidence" value="ECO:0007669"/>
    <property type="project" value="UniProtKB-SubCell"/>
</dbReference>
<dbReference type="PANTHER" id="PTHR30250:SF11">
    <property type="entry name" value="O-ANTIGEN TRANSPORTER-RELATED"/>
    <property type="match status" value="1"/>
</dbReference>
<dbReference type="InterPro" id="IPR050833">
    <property type="entry name" value="Poly_Biosynth_Transport"/>
</dbReference>
<feature type="transmembrane region" description="Helical" evidence="7">
    <location>
        <begin position="308"/>
        <end position="335"/>
    </location>
</feature>
<comment type="subcellular location">
    <subcellularLocation>
        <location evidence="1">Cell membrane</location>
        <topology evidence="1">Multi-pass membrane protein</topology>
    </subcellularLocation>
</comment>
<keyword evidence="2" id="KW-1003">Cell membrane</keyword>
<feature type="transmembrane region" description="Helical" evidence="7">
    <location>
        <begin position="101"/>
        <end position="124"/>
    </location>
</feature>
<evidence type="ECO:0000256" key="5">
    <source>
        <dbReference type="ARBA" id="ARBA00023136"/>
    </source>
</evidence>
<feature type="transmembrane region" description="Helical" evidence="7">
    <location>
        <begin position="347"/>
        <end position="374"/>
    </location>
</feature>
<sequence>MTHSDNTPTSGAVSTEKEAEPDGTVTRYQSFALLGASILAAVATLGATMIAQRSLGSEQLKEFLLFWAALFMVTGIITGIQPEVTRAVGAARRDGVYRVRVVYVAGAFGALAGALVVCTAPLWASKQVPLSTPWAVGAIAAGVFFYALQAMMSGASAGRDSWYLFASIGGLESVGRLTLMLAAAFTVPTLIGLEVATVAPMMLWILLALFVPGGRKAWSARADIDVKQLSLNLIWSFLSSAAAAVLMMGFPNILNESEPNQDEHTKLVMAALILAISITRSPIMIPLQAFQGVAVSAFLKQQHRPAAAFVKPAAAVLGIGAVGAGAAYLIGPLLFKLIYPPKGDAQAAYAEVVTGTVLGVLVFASALLALMTLSGNMVLAINRHRAYVAGWAAAAAVAVAVAFFAPLPLVPRAIAALCAGPVCGFAVHLAAMMVHARSVQALSEGEALREMLVENTVRGETH</sequence>
<evidence type="ECO:0000256" key="1">
    <source>
        <dbReference type="ARBA" id="ARBA00004651"/>
    </source>
</evidence>
<evidence type="ECO:0000256" key="6">
    <source>
        <dbReference type="SAM" id="MobiDB-lite"/>
    </source>
</evidence>
<keyword evidence="4 7" id="KW-1133">Transmembrane helix</keyword>
<feature type="transmembrane region" description="Helical" evidence="7">
    <location>
        <begin position="266"/>
        <end position="287"/>
    </location>
</feature>
<feature type="transmembrane region" description="Helical" evidence="7">
    <location>
        <begin position="413"/>
        <end position="434"/>
    </location>
</feature>
<dbReference type="Proteomes" id="UP000282386">
    <property type="component" value="Chromosome"/>
</dbReference>
<evidence type="ECO:0000313" key="8">
    <source>
        <dbReference type="EMBL" id="VEI22005.1"/>
    </source>
</evidence>
<keyword evidence="3 7" id="KW-0812">Transmembrane</keyword>
<feature type="transmembrane region" description="Helical" evidence="7">
    <location>
        <begin position="63"/>
        <end position="80"/>
    </location>
</feature>
<evidence type="ECO:0000256" key="4">
    <source>
        <dbReference type="ARBA" id="ARBA00022989"/>
    </source>
</evidence>
<evidence type="ECO:0000256" key="7">
    <source>
        <dbReference type="SAM" id="Phobius"/>
    </source>
</evidence>
<keyword evidence="5 7" id="KW-0472">Membrane</keyword>
<name>A0A7Z9A239_9MICC</name>
<dbReference type="PANTHER" id="PTHR30250">
    <property type="entry name" value="PST FAMILY PREDICTED COLANIC ACID TRANSPORTER"/>
    <property type="match status" value="1"/>
</dbReference>
<feature type="region of interest" description="Disordered" evidence="6">
    <location>
        <begin position="1"/>
        <end position="21"/>
    </location>
</feature>
<feature type="transmembrane region" description="Helical" evidence="7">
    <location>
        <begin position="233"/>
        <end position="254"/>
    </location>
</feature>
<evidence type="ECO:0000256" key="3">
    <source>
        <dbReference type="ARBA" id="ARBA00022692"/>
    </source>
</evidence>
<evidence type="ECO:0000256" key="2">
    <source>
        <dbReference type="ARBA" id="ARBA00022475"/>
    </source>
</evidence>
<dbReference type="AlphaFoldDB" id="A0A7Z9A239"/>